<keyword evidence="3 7" id="KW-0547">Nucleotide-binding</keyword>
<dbReference type="PATRIC" id="fig|888055.3.peg.48"/>
<evidence type="ECO:0000259" key="8">
    <source>
        <dbReference type="Pfam" id="PF01425"/>
    </source>
</evidence>
<gene>
    <name evidence="7" type="primary">gatA</name>
    <name evidence="9" type="ORF">HMPREF9015_00047</name>
</gene>
<feature type="active site" description="Charge relay system" evidence="7">
    <location>
        <position position="168"/>
    </location>
</feature>
<dbReference type="eggNOG" id="COG0154">
    <property type="taxonomic scope" value="Bacteria"/>
</dbReference>
<protein>
    <recommendedName>
        <fullName evidence="7">Glutamyl-tRNA(Gln) amidotransferase subunit A</fullName>
        <shortName evidence="7">Glu-ADT subunit A</shortName>
        <ecNumber evidence="7">6.3.5.7</ecNumber>
    </recommendedName>
</protein>
<reference evidence="9 10" key="1">
    <citation type="submission" date="2013-06" db="EMBL/GenBank/DDBJ databases">
        <authorList>
            <person name="Weinstock G."/>
            <person name="Sodergren E."/>
            <person name="Lobos E.A."/>
            <person name="Fulton L."/>
            <person name="Fulton R."/>
            <person name="Courtney L."/>
            <person name="Fronick C."/>
            <person name="O'Laughlin M."/>
            <person name="Godfrey J."/>
            <person name="Wilson R.M."/>
            <person name="Miner T."/>
            <person name="Farmer C."/>
            <person name="Delehaunty K."/>
            <person name="Cordes M."/>
            <person name="Minx P."/>
            <person name="Tomlinson C."/>
            <person name="Chen J."/>
            <person name="Wollam A."/>
            <person name="Pepin K.H."/>
            <person name="Bhonagiri V."/>
            <person name="Zhang X."/>
            <person name="Warren W."/>
            <person name="Mitreva M."/>
            <person name="Mardis E.R."/>
            <person name="Wilson R.K."/>
        </authorList>
    </citation>
    <scope>NUCLEOTIDE SEQUENCE [LARGE SCALE GENOMIC DNA]</scope>
    <source>
        <strain evidence="9 10">F0279</strain>
    </source>
</reference>
<dbReference type="InterPro" id="IPR020556">
    <property type="entry name" value="Amidase_CS"/>
</dbReference>
<dbReference type="GO" id="GO:0005524">
    <property type="term" value="F:ATP binding"/>
    <property type="evidence" value="ECO:0007669"/>
    <property type="project" value="UniProtKB-KW"/>
</dbReference>
<dbReference type="InterPro" id="IPR023631">
    <property type="entry name" value="Amidase_dom"/>
</dbReference>
<comment type="catalytic activity">
    <reaction evidence="6 7">
        <text>L-glutamyl-tRNA(Gln) + L-glutamine + ATP + H2O = L-glutaminyl-tRNA(Gln) + L-glutamate + ADP + phosphate + H(+)</text>
        <dbReference type="Rhea" id="RHEA:17521"/>
        <dbReference type="Rhea" id="RHEA-COMP:9681"/>
        <dbReference type="Rhea" id="RHEA-COMP:9684"/>
        <dbReference type="ChEBI" id="CHEBI:15377"/>
        <dbReference type="ChEBI" id="CHEBI:15378"/>
        <dbReference type="ChEBI" id="CHEBI:29985"/>
        <dbReference type="ChEBI" id="CHEBI:30616"/>
        <dbReference type="ChEBI" id="CHEBI:43474"/>
        <dbReference type="ChEBI" id="CHEBI:58359"/>
        <dbReference type="ChEBI" id="CHEBI:78520"/>
        <dbReference type="ChEBI" id="CHEBI:78521"/>
        <dbReference type="ChEBI" id="CHEBI:456216"/>
        <dbReference type="EC" id="6.3.5.7"/>
    </reaction>
</comment>
<comment type="caution">
    <text evidence="9">The sequence shown here is derived from an EMBL/GenBank/DDBJ whole genome shotgun (WGS) entry which is preliminary data.</text>
</comment>
<evidence type="ECO:0000256" key="1">
    <source>
        <dbReference type="ARBA" id="ARBA00008069"/>
    </source>
</evidence>
<evidence type="ECO:0000256" key="3">
    <source>
        <dbReference type="ARBA" id="ARBA00022741"/>
    </source>
</evidence>
<evidence type="ECO:0000256" key="4">
    <source>
        <dbReference type="ARBA" id="ARBA00022840"/>
    </source>
</evidence>
<dbReference type="HAMAP" id="MF_00120">
    <property type="entry name" value="GatA"/>
    <property type="match status" value="1"/>
</dbReference>
<dbReference type="InterPro" id="IPR004412">
    <property type="entry name" value="GatA"/>
</dbReference>
<dbReference type="GO" id="GO:0050567">
    <property type="term" value="F:glutaminyl-tRNA synthase (glutamine-hydrolyzing) activity"/>
    <property type="evidence" value="ECO:0007669"/>
    <property type="project" value="UniProtKB-UniRule"/>
</dbReference>
<sequence>MGLEKKKGGKMSLYKKTASEIAEMIKNKEITSEEVTKSFLDRIEKTEEKIGAFSNAFPEKALDEAKKYDSENNEEARKNYDNELLFGVPVALKDNIVSKGDLTTAASKILKNYVGVYDATVVEKLKKAGTPIIGKANMDEFAMGSSNENSSIKSVSNPWDLTRVPGGSSGGSAAMVAAGQAPIALGSDTGGSIRQPACLTGTVGIKPTYGRVSRYGLMAFGSSLDQIGALAKSTEDLARLLQIIAGYDEKDATSVNVEVPNYLENLNNDLKGLKIGIPKEYFAEGLDENIKKVIMDSVEKLKELGAEIKEVSLPYSKYAISTYYIISSAEAASNLSRYDGVRYGVRESNEDVEKMYVESRTKGFGDEVKRRIMIGNYVLSSGFYDAYYKKASQVRRLIRDDFSKALKEVDVLLTPVSPTTAFKKGEKVTDPVQMYLADIYTVSVNMAGLPAISVPAGFVDGLPVGIQLIGNYFREDLLFNISHKFEGVRGEIEYPEF</sequence>
<dbReference type="InterPro" id="IPR036928">
    <property type="entry name" value="AS_sf"/>
</dbReference>
<keyword evidence="2 7" id="KW-0436">Ligase</keyword>
<dbReference type="Gene3D" id="3.90.1300.10">
    <property type="entry name" value="Amidase signature (AS) domain"/>
    <property type="match status" value="1"/>
</dbReference>
<accession>U2QDI1</accession>
<dbReference type="NCBIfam" id="TIGR00132">
    <property type="entry name" value="gatA"/>
    <property type="match status" value="1"/>
</dbReference>
<dbReference type="PANTHER" id="PTHR11895:SF151">
    <property type="entry name" value="GLUTAMYL-TRNA(GLN) AMIDOTRANSFERASE SUBUNIT A"/>
    <property type="match status" value="1"/>
</dbReference>
<evidence type="ECO:0000313" key="10">
    <source>
        <dbReference type="Proteomes" id="UP000016626"/>
    </source>
</evidence>
<evidence type="ECO:0000313" key="9">
    <source>
        <dbReference type="EMBL" id="ERK54456.1"/>
    </source>
</evidence>
<dbReference type="GO" id="GO:0030956">
    <property type="term" value="C:glutamyl-tRNA(Gln) amidotransferase complex"/>
    <property type="evidence" value="ECO:0007669"/>
    <property type="project" value="InterPro"/>
</dbReference>
<keyword evidence="4 7" id="KW-0067">ATP-binding</keyword>
<dbReference type="InterPro" id="IPR000120">
    <property type="entry name" value="Amidase"/>
</dbReference>
<dbReference type="EMBL" id="AWVM01000004">
    <property type="protein sequence ID" value="ERK54456.1"/>
    <property type="molecule type" value="Genomic_DNA"/>
</dbReference>
<dbReference type="PROSITE" id="PS00571">
    <property type="entry name" value="AMIDASES"/>
    <property type="match status" value="1"/>
</dbReference>
<comment type="function">
    <text evidence="7">Allows the formation of correctly charged Gln-tRNA(Gln) through the transamidation of misacylated Glu-tRNA(Gln) in organisms which lack glutaminyl-tRNA synthetase. The reaction takes place in the presence of glutamine and ATP through an activated gamma-phospho-Glu-tRNA(Gln).</text>
</comment>
<feature type="domain" description="Amidase" evidence="8">
    <location>
        <begin position="34"/>
        <end position="478"/>
    </location>
</feature>
<keyword evidence="9" id="KW-0808">Transferase</keyword>
<dbReference type="Proteomes" id="UP000016626">
    <property type="component" value="Unassembled WGS sequence"/>
</dbReference>
<comment type="subunit">
    <text evidence="7">Heterotrimer of A, B and C subunits.</text>
</comment>
<dbReference type="HOGENOM" id="CLU_009600_0_3_0"/>
<name>U2QDI1_LEPWF</name>
<dbReference type="Pfam" id="PF01425">
    <property type="entry name" value="Amidase"/>
    <property type="match status" value="1"/>
</dbReference>
<dbReference type="PANTHER" id="PTHR11895">
    <property type="entry name" value="TRANSAMIDASE"/>
    <property type="match status" value="1"/>
</dbReference>
<evidence type="ECO:0000256" key="6">
    <source>
        <dbReference type="ARBA" id="ARBA00047407"/>
    </source>
</evidence>
<proteinExistence type="inferred from homology"/>
<evidence type="ECO:0000256" key="5">
    <source>
        <dbReference type="ARBA" id="ARBA00022917"/>
    </source>
</evidence>
<evidence type="ECO:0000256" key="7">
    <source>
        <dbReference type="HAMAP-Rule" id="MF_00120"/>
    </source>
</evidence>
<feature type="active site" description="Acyl-ester intermediate" evidence="7">
    <location>
        <position position="192"/>
    </location>
</feature>
<comment type="similarity">
    <text evidence="1 7">Belongs to the amidase family. GatA subfamily.</text>
</comment>
<feature type="active site" description="Charge relay system" evidence="7">
    <location>
        <position position="93"/>
    </location>
</feature>
<dbReference type="GO" id="GO:0016740">
    <property type="term" value="F:transferase activity"/>
    <property type="evidence" value="ECO:0007669"/>
    <property type="project" value="UniProtKB-KW"/>
</dbReference>
<dbReference type="GO" id="GO:0006412">
    <property type="term" value="P:translation"/>
    <property type="evidence" value="ECO:0007669"/>
    <property type="project" value="UniProtKB-UniRule"/>
</dbReference>
<dbReference type="EC" id="6.3.5.7" evidence="7"/>
<evidence type="ECO:0000256" key="2">
    <source>
        <dbReference type="ARBA" id="ARBA00022598"/>
    </source>
</evidence>
<organism evidence="9 10">
    <name type="scientific">Leptotrichia wadei (strain F0279)</name>
    <dbReference type="NCBI Taxonomy" id="888055"/>
    <lineage>
        <taxon>Bacteria</taxon>
        <taxon>Fusobacteriati</taxon>
        <taxon>Fusobacteriota</taxon>
        <taxon>Fusobacteriia</taxon>
        <taxon>Fusobacteriales</taxon>
        <taxon>Leptotrichiaceae</taxon>
        <taxon>Leptotrichia</taxon>
    </lineage>
</organism>
<dbReference type="SUPFAM" id="SSF75304">
    <property type="entry name" value="Amidase signature (AS) enzymes"/>
    <property type="match status" value="1"/>
</dbReference>
<keyword evidence="5 7" id="KW-0648">Protein biosynthesis</keyword>
<dbReference type="PIRSF" id="PIRSF001221">
    <property type="entry name" value="Amidase_fungi"/>
    <property type="match status" value="1"/>
</dbReference>
<dbReference type="AlphaFoldDB" id="U2QDI1"/>